<comment type="catalytic activity">
    <reaction evidence="11">
        <text>L-alpha-aminoacyl-L-histidine(out) = L-alpha-aminoacyl-L-histidine(in)</text>
        <dbReference type="Rhea" id="RHEA:79375"/>
        <dbReference type="ChEBI" id="CHEBI:229967"/>
    </reaction>
</comment>
<dbReference type="InterPro" id="IPR011701">
    <property type="entry name" value="MFS"/>
</dbReference>
<gene>
    <name evidence="27" type="ORF">ENS06_16175</name>
</gene>
<comment type="subcellular location">
    <subcellularLocation>
        <location evidence="1">Lysosome membrane</location>
        <topology evidence="1">Multi-pass membrane protein</topology>
    </subcellularLocation>
</comment>
<dbReference type="InterPro" id="IPR000849">
    <property type="entry name" value="Sugar_P_transporter"/>
</dbReference>
<dbReference type="PANTHER" id="PTHR23512:SF3">
    <property type="entry name" value="MAJOR FACILITATOR SUPERFAMILY DOMAIN-CONTAINING PROTEIN 1"/>
    <property type="match status" value="1"/>
</dbReference>
<evidence type="ECO:0000256" key="23">
    <source>
        <dbReference type="ARBA" id="ARBA00045709"/>
    </source>
</evidence>
<keyword evidence="4 25" id="KW-0812">Transmembrane</keyword>
<accession>A0A831ZUD4</accession>
<comment type="catalytic activity">
    <reaction evidence="9">
        <text>L-histidyl-glycine(out) = L-histidyl-glycine(in)</text>
        <dbReference type="Rhea" id="RHEA:79395"/>
        <dbReference type="ChEBI" id="CHEBI:229957"/>
    </reaction>
</comment>
<sequence length="422" mass="44869">MKHQRWFIFGALACAYLFVYFHRLSLTVVAEELARAFQTSAGSLGLLGSVYFYCYAFMQFPAGLLSDSLGPRKTVAFFTVLAAVGSAVFGLAPSLSWAFAGRFLVGIGAAMVFIPTMKILSQWFRPTEFASVSGLLNAVGGLGILAATWLLAYLTGVLGWRASFQLIGGLTAAISLVVWLVVRDRPAEKAGLEAGLPQRSGTAVTANPGAAALFQGLGRVLRSGQFWVFALWCFVNYGIFFGFGGLWSGPYLMHVYGMSRQKAGAVLSLIAWGMIVGGPLMGILSDRVLKSRKKLLVGCAVTMTVELGFLYAFPSGLPVALLTVFFFLFSISSSSVVVVAFTAAKELFPTDIAGTCLGTLNLFPFLGGAAAMPLLGRLLDAYGARPGAGYPVEAYSAMLLALLAASALTTACTVFMKETYPH</sequence>
<evidence type="ECO:0000256" key="1">
    <source>
        <dbReference type="ARBA" id="ARBA00004155"/>
    </source>
</evidence>
<feature type="transmembrane region" description="Helical" evidence="25">
    <location>
        <begin position="98"/>
        <end position="117"/>
    </location>
</feature>
<evidence type="ECO:0000256" key="10">
    <source>
        <dbReference type="ARBA" id="ARBA00044881"/>
    </source>
</evidence>
<keyword evidence="7" id="KW-0458">Lysosome</keyword>
<dbReference type="PIRSF" id="PIRSF002808">
    <property type="entry name" value="Hexose_phosphate_transp"/>
    <property type="match status" value="1"/>
</dbReference>
<feature type="transmembrane region" description="Helical" evidence="25">
    <location>
        <begin position="319"/>
        <end position="344"/>
    </location>
</feature>
<keyword evidence="3" id="KW-0813">Transport</keyword>
<evidence type="ECO:0000256" key="16">
    <source>
        <dbReference type="ARBA" id="ARBA00044900"/>
    </source>
</evidence>
<dbReference type="EMBL" id="DSTK01000044">
    <property type="protein sequence ID" value="HFK98849.1"/>
    <property type="molecule type" value="Genomic_DNA"/>
</dbReference>
<dbReference type="AlphaFoldDB" id="A0A831ZUD4"/>
<comment type="catalytic activity">
    <reaction evidence="19">
        <text>L-alanyl-L-lysine(out) = L-alanyl-L-lysine(in)</text>
        <dbReference type="Rhea" id="RHEA:79415"/>
        <dbReference type="ChEBI" id="CHEBI:192470"/>
    </reaction>
</comment>
<dbReference type="Gene3D" id="1.20.1250.20">
    <property type="entry name" value="MFS general substrate transporter like domains"/>
    <property type="match status" value="2"/>
</dbReference>
<comment type="catalytic activity">
    <reaction evidence="13">
        <text>L-alpha-aminoacyl-L-lysine(out) = L-alpha-aminoacyl-L-lysine(in)</text>
        <dbReference type="Rhea" id="RHEA:79383"/>
        <dbReference type="ChEBI" id="CHEBI:229966"/>
    </reaction>
</comment>
<feature type="transmembrane region" description="Helical" evidence="25">
    <location>
        <begin position="226"/>
        <end position="243"/>
    </location>
</feature>
<evidence type="ECO:0000256" key="18">
    <source>
        <dbReference type="ARBA" id="ARBA00044912"/>
    </source>
</evidence>
<dbReference type="InterPro" id="IPR052187">
    <property type="entry name" value="MFSD1"/>
</dbReference>
<dbReference type="GO" id="GO:0005765">
    <property type="term" value="C:lysosomal membrane"/>
    <property type="evidence" value="ECO:0007669"/>
    <property type="project" value="UniProtKB-SubCell"/>
</dbReference>
<evidence type="ECO:0000256" key="5">
    <source>
        <dbReference type="ARBA" id="ARBA00022989"/>
    </source>
</evidence>
<evidence type="ECO:0000256" key="9">
    <source>
        <dbReference type="ARBA" id="ARBA00044878"/>
    </source>
</evidence>
<keyword evidence="5 25" id="KW-1133">Transmembrane helix</keyword>
<evidence type="ECO:0000256" key="14">
    <source>
        <dbReference type="ARBA" id="ARBA00044898"/>
    </source>
</evidence>
<name>A0A831ZUD4_9BACT</name>
<evidence type="ECO:0000256" key="17">
    <source>
        <dbReference type="ARBA" id="ARBA00044903"/>
    </source>
</evidence>
<protein>
    <recommendedName>
        <fullName evidence="21">Lysosomal dipeptide transporter MFSD1</fullName>
    </recommendedName>
    <alternativeName>
        <fullName evidence="22">Major facilitator superfamily domain-containing protein 1</fullName>
    </alternativeName>
</protein>
<evidence type="ECO:0000256" key="19">
    <source>
        <dbReference type="ARBA" id="ARBA00044919"/>
    </source>
</evidence>
<feature type="domain" description="Major facilitator superfamily (MFS) profile" evidence="26">
    <location>
        <begin position="8"/>
        <end position="422"/>
    </location>
</feature>
<proteinExistence type="inferred from homology"/>
<evidence type="ECO:0000256" key="21">
    <source>
        <dbReference type="ARBA" id="ARBA00044985"/>
    </source>
</evidence>
<comment type="catalytic activity">
    <reaction evidence="15">
        <text>L-arginyl-L-alpha-amino acid(out) = L-arginyl-L-alpha-amino acid(in)</text>
        <dbReference type="Rhea" id="RHEA:79371"/>
        <dbReference type="ChEBI" id="CHEBI:84315"/>
    </reaction>
</comment>
<evidence type="ECO:0000256" key="24">
    <source>
        <dbReference type="ARBA" id="ARBA00046376"/>
    </source>
</evidence>
<evidence type="ECO:0000256" key="4">
    <source>
        <dbReference type="ARBA" id="ARBA00022692"/>
    </source>
</evidence>
<comment type="function">
    <text evidence="23">Lysosomal dipeptide uniporter that selectively exports lysine, arginine or histidine-containing dipeptides with a net positive charge from the lysosome lumen into the cytosol. Could play a role in a specific type of protein O-glycosylation indirectly regulating macrophages migration and tissue invasion. Also essential for liver homeostasis.</text>
</comment>
<feature type="transmembrane region" description="Helical" evidence="25">
    <location>
        <begin position="129"/>
        <end position="152"/>
    </location>
</feature>
<comment type="similarity">
    <text evidence="2">Belongs to the major facilitator superfamily.</text>
</comment>
<comment type="catalytic activity">
    <reaction evidence="12">
        <text>L-lysyl-L-alpha-amino acid(out) = L-lysyl-L-alpha-amino acid(in)</text>
        <dbReference type="Rhea" id="RHEA:79387"/>
        <dbReference type="ChEBI" id="CHEBI:229965"/>
    </reaction>
</comment>
<evidence type="ECO:0000256" key="15">
    <source>
        <dbReference type="ARBA" id="ARBA00044899"/>
    </source>
</evidence>
<comment type="catalytic activity">
    <reaction evidence="16">
        <text>L-lysyl-L-lysine(out) = L-lysyl-L-lysine(in)</text>
        <dbReference type="Rhea" id="RHEA:79403"/>
        <dbReference type="ChEBI" id="CHEBI:229956"/>
    </reaction>
</comment>
<feature type="transmembrane region" description="Helical" evidence="25">
    <location>
        <begin position="74"/>
        <end position="92"/>
    </location>
</feature>
<comment type="catalytic activity">
    <reaction evidence="17">
        <text>L-arginyl-glycine(out) = L-arginyl-glycine(in)</text>
        <dbReference type="Rhea" id="RHEA:79391"/>
        <dbReference type="ChEBI" id="CHEBI:229955"/>
    </reaction>
</comment>
<evidence type="ECO:0000256" key="8">
    <source>
        <dbReference type="ARBA" id="ARBA00044876"/>
    </source>
</evidence>
<evidence type="ECO:0000256" key="11">
    <source>
        <dbReference type="ARBA" id="ARBA00044884"/>
    </source>
</evidence>
<dbReference type="InterPro" id="IPR036259">
    <property type="entry name" value="MFS_trans_sf"/>
</dbReference>
<dbReference type="Pfam" id="PF07690">
    <property type="entry name" value="MFS_1"/>
    <property type="match status" value="1"/>
</dbReference>
<organism evidence="27">
    <name type="scientific">Desulfacinum infernum</name>
    <dbReference type="NCBI Taxonomy" id="35837"/>
    <lineage>
        <taxon>Bacteria</taxon>
        <taxon>Pseudomonadati</taxon>
        <taxon>Thermodesulfobacteriota</taxon>
        <taxon>Syntrophobacteria</taxon>
        <taxon>Syntrophobacterales</taxon>
        <taxon>Syntrophobacteraceae</taxon>
        <taxon>Desulfacinum</taxon>
    </lineage>
</organism>
<feature type="transmembrane region" description="Helical" evidence="25">
    <location>
        <begin position="164"/>
        <end position="182"/>
    </location>
</feature>
<comment type="catalytic activity">
    <reaction evidence="20">
        <text>L-lysyl-glycine(out) = L-lysyl-glycine(in)</text>
        <dbReference type="Rhea" id="RHEA:79407"/>
        <dbReference type="ChEBI" id="CHEBI:191202"/>
    </reaction>
</comment>
<evidence type="ECO:0000256" key="6">
    <source>
        <dbReference type="ARBA" id="ARBA00023136"/>
    </source>
</evidence>
<evidence type="ECO:0000256" key="22">
    <source>
        <dbReference type="ARBA" id="ARBA00045018"/>
    </source>
</evidence>
<reference evidence="27" key="1">
    <citation type="journal article" date="2020" name="mSystems">
        <title>Genome- and Community-Level Interaction Insights into Carbon Utilization and Element Cycling Functions of Hydrothermarchaeota in Hydrothermal Sediment.</title>
        <authorList>
            <person name="Zhou Z."/>
            <person name="Liu Y."/>
            <person name="Xu W."/>
            <person name="Pan J."/>
            <person name="Luo Z.H."/>
            <person name="Li M."/>
        </authorList>
    </citation>
    <scope>NUCLEOTIDE SEQUENCE [LARGE SCALE GENOMIC DNA]</scope>
    <source>
        <strain evidence="27">SpSt-456</strain>
    </source>
</reference>
<evidence type="ECO:0000313" key="27">
    <source>
        <dbReference type="EMBL" id="HFK98849.1"/>
    </source>
</evidence>
<comment type="catalytic activity">
    <reaction evidence="8">
        <text>L-lysyl-L-alanine(out) = L-lysyl-L-alanine(in)</text>
        <dbReference type="Rhea" id="RHEA:79399"/>
        <dbReference type="ChEBI" id="CHEBI:229954"/>
    </reaction>
</comment>
<evidence type="ECO:0000256" key="12">
    <source>
        <dbReference type="ARBA" id="ARBA00044891"/>
    </source>
</evidence>
<comment type="caution">
    <text evidence="27">The sequence shown here is derived from an EMBL/GenBank/DDBJ whole genome shotgun (WGS) entry which is preliminary data.</text>
</comment>
<evidence type="ECO:0000259" key="26">
    <source>
        <dbReference type="PROSITE" id="PS50850"/>
    </source>
</evidence>
<comment type="catalytic activity">
    <reaction evidence="14">
        <text>L-aspartyl-L-lysine(out) = L-aspartyl-L-lysine(in)</text>
        <dbReference type="Rhea" id="RHEA:79411"/>
        <dbReference type="ChEBI" id="CHEBI:229953"/>
    </reaction>
</comment>
<evidence type="ECO:0000256" key="25">
    <source>
        <dbReference type="SAM" id="Phobius"/>
    </source>
</evidence>
<keyword evidence="6 25" id="KW-0472">Membrane</keyword>
<feature type="transmembrane region" description="Helical" evidence="25">
    <location>
        <begin position="295"/>
        <end position="313"/>
    </location>
</feature>
<comment type="catalytic activity">
    <reaction evidence="10">
        <text>L-alpha-aminoacyl-L-arginine(out) = L-alpha-aminoacyl-L-arginine(in)</text>
        <dbReference type="Rhea" id="RHEA:79367"/>
        <dbReference type="ChEBI" id="CHEBI:229968"/>
    </reaction>
</comment>
<evidence type="ECO:0000256" key="7">
    <source>
        <dbReference type="ARBA" id="ARBA00023228"/>
    </source>
</evidence>
<feature type="transmembrane region" description="Helical" evidence="25">
    <location>
        <begin position="356"/>
        <end position="375"/>
    </location>
</feature>
<dbReference type="GO" id="GO:0022857">
    <property type="term" value="F:transmembrane transporter activity"/>
    <property type="evidence" value="ECO:0007669"/>
    <property type="project" value="InterPro"/>
</dbReference>
<evidence type="ECO:0000256" key="3">
    <source>
        <dbReference type="ARBA" id="ARBA00022448"/>
    </source>
</evidence>
<dbReference type="PANTHER" id="PTHR23512">
    <property type="entry name" value="MAJOR FACILITATOR SUPERFAMILY DOMAIN-CONTAINING PROTEIN 1"/>
    <property type="match status" value="1"/>
</dbReference>
<evidence type="ECO:0000256" key="13">
    <source>
        <dbReference type="ARBA" id="ARBA00044893"/>
    </source>
</evidence>
<feature type="transmembrane region" description="Helical" evidence="25">
    <location>
        <begin position="395"/>
        <end position="416"/>
    </location>
</feature>
<comment type="subunit">
    <text evidence="24">Homodimer. Interacts with lysosomal protein GLMP (via lumenal domain); the interaction starts while both proteins are still in the endoplasmic reticulum and is required for stabilization of MFSD1 in lysosomes but has no direct effect on its targeting to lysosomes or transporter activity.</text>
</comment>
<feature type="transmembrane region" description="Helical" evidence="25">
    <location>
        <begin position="263"/>
        <end position="283"/>
    </location>
</feature>
<dbReference type="PROSITE" id="PS50850">
    <property type="entry name" value="MFS"/>
    <property type="match status" value="1"/>
</dbReference>
<dbReference type="InterPro" id="IPR020846">
    <property type="entry name" value="MFS_dom"/>
</dbReference>
<evidence type="ECO:0000256" key="20">
    <source>
        <dbReference type="ARBA" id="ARBA00044924"/>
    </source>
</evidence>
<evidence type="ECO:0000256" key="2">
    <source>
        <dbReference type="ARBA" id="ARBA00008335"/>
    </source>
</evidence>
<dbReference type="SUPFAM" id="SSF103473">
    <property type="entry name" value="MFS general substrate transporter"/>
    <property type="match status" value="1"/>
</dbReference>
<feature type="transmembrane region" description="Helical" evidence="25">
    <location>
        <begin position="40"/>
        <end position="62"/>
    </location>
</feature>
<comment type="catalytic activity">
    <reaction evidence="18">
        <text>L-histidyl-L-alpha-amino acid(out) = L-histidyl-L-alpha-amino acid(in)</text>
        <dbReference type="Rhea" id="RHEA:79379"/>
        <dbReference type="ChEBI" id="CHEBI:229964"/>
    </reaction>
</comment>